<dbReference type="AlphaFoldDB" id="A0A1H1BPS1"/>
<dbReference type="Proteomes" id="UP000199289">
    <property type="component" value="Unassembled WGS sequence"/>
</dbReference>
<protein>
    <recommendedName>
        <fullName evidence="3">Zinc-ribbon domain-containing protein</fullName>
    </recommendedName>
</protein>
<dbReference type="RefSeq" id="WP_175454415.1">
    <property type="nucleotide sequence ID" value="NZ_FNKQ01000002.1"/>
</dbReference>
<sequence length="58" mass="6424">MSLFEKAGRKFEETKRSFVGGADAEDGPDYVCRSCERAVNENYDHCPHCGDAAVEPVE</sequence>
<accession>A0A1H1BPS1</accession>
<proteinExistence type="predicted"/>
<dbReference type="EMBL" id="FNKQ01000002">
    <property type="protein sequence ID" value="SDQ53941.1"/>
    <property type="molecule type" value="Genomic_DNA"/>
</dbReference>
<dbReference type="OrthoDB" id="204979at2157"/>
<evidence type="ECO:0000313" key="2">
    <source>
        <dbReference type="Proteomes" id="UP000199289"/>
    </source>
</evidence>
<reference evidence="2" key="1">
    <citation type="submission" date="2016-10" db="EMBL/GenBank/DDBJ databases">
        <authorList>
            <person name="Varghese N."/>
            <person name="Submissions S."/>
        </authorList>
    </citation>
    <scope>NUCLEOTIDE SEQUENCE [LARGE SCALE GENOMIC DNA]</scope>
    <source>
        <strain evidence="2">CGMCC 1.12397</strain>
    </source>
</reference>
<gene>
    <name evidence="1" type="ORF">SAMN05216278_1893</name>
</gene>
<evidence type="ECO:0008006" key="3">
    <source>
        <dbReference type="Google" id="ProtNLM"/>
    </source>
</evidence>
<evidence type="ECO:0000313" key="1">
    <source>
        <dbReference type="EMBL" id="SDQ53941.1"/>
    </source>
</evidence>
<organism evidence="1 2">
    <name type="scientific">Halopelagius longus</name>
    <dbReference type="NCBI Taxonomy" id="1236180"/>
    <lineage>
        <taxon>Archaea</taxon>
        <taxon>Methanobacteriati</taxon>
        <taxon>Methanobacteriota</taxon>
        <taxon>Stenosarchaea group</taxon>
        <taxon>Halobacteria</taxon>
        <taxon>Halobacteriales</taxon>
        <taxon>Haloferacaceae</taxon>
    </lineage>
</organism>
<name>A0A1H1BPS1_9EURY</name>